<dbReference type="SUPFAM" id="SSF46785">
    <property type="entry name" value="Winged helix' DNA-binding domain"/>
    <property type="match status" value="1"/>
</dbReference>
<dbReference type="GO" id="GO:0003700">
    <property type="term" value="F:DNA-binding transcription factor activity"/>
    <property type="evidence" value="ECO:0007669"/>
    <property type="project" value="TreeGrafter"/>
</dbReference>
<dbReference type="SUPFAM" id="SSF51206">
    <property type="entry name" value="cAMP-binding domain-like"/>
    <property type="match status" value="1"/>
</dbReference>
<dbReference type="OrthoDB" id="9776746at2"/>
<dbReference type="GO" id="GO:0005829">
    <property type="term" value="C:cytosol"/>
    <property type="evidence" value="ECO:0007669"/>
    <property type="project" value="TreeGrafter"/>
</dbReference>
<dbReference type="CDD" id="cd00092">
    <property type="entry name" value="HTH_CRP"/>
    <property type="match status" value="1"/>
</dbReference>
<keyword evidence="2" id="KW-0238">DNA-binding</keyword>
<dbReference type="RefSeq" id="WP_130482773.1">
    <property type="nucleotide sequence ID" value="NZ_SGWV01000010.1"/>
</dbReference>
<evidence type="ECO:0000256" key="3">
    <source>
        <dbReference type="ARBA" id="ARBA00023163"/>
    </source>
</evidence>
<dbReference type="GO" id="GO:0003677">
    <property type="term" value="F:DNA binding"/>
    <property type="evidence" value="ECO:0007669"/>
    <property type="project" value="UniProtKB-KW"/>
</dbReference>
<evidence type="ECO:0000313" key="6">
    <source>
        <dbReference type="EMBL" id="RZS53328.1"/>
    </source>
</evidence>
<feature type="domain" description="Cyclic nucleotide-binding" evidence="4">
    <location>
        <begin position="21"/>
        <end position="102"/>
    </location>
</feature>
<dbReference type="InterPro" id="IPR012318">
    <property type="entry name" value="HTH_CRP"/>
</dbReference>
<dbReference type="AlphaFoldDB" id="A0A4Q7LIK0"/>
<organism evidence="6 7">
    <name type="scientific">Sphaerotilus mobilis</name>
    <dbReference type="NCBI Taxonomy" id="47994"/>
    <lineage>
        <taxon>Bacteria</taxon>
        <taxon>Pseudomonadati</taxon>
        <taxon>Pseudomonadota</taxon>
        <taxon>Betaproteobacteria</taxon>
        <taxon>Burkholderiales</taxon>
        <taxon>Sphaerotilaceae</taxon>
        <taxon>Sphaerotilus</taxon>
    </lineage>
</organism>
<dbReference type="InterPro" id="IPR014710">
    <property type="entry name" value="RmlC-like_jellyroll"/>
</dbReference>
<dbReference type="PRINTS" id="PR00034">
    <property type="entry name" value="HTHCRP"/>
</dbReference>
<evidence type="ECO:0000313" key="7">
    <source>
        <dbReference type="Proteomes" id="UP000293433"/>
    </source>
</evidence>
<proteinExistence type="predicted"/>
<dbReference type="CDD" id="cd00038">
    <property type="entry name" value="CAP_ED"/>
    <property type="match status" value="1"/>
</dbReference>
<dbReference type="Gene3D" id="2.60.120.10">
    <property type="entry name" value="Jelly Rolls"/>
    <property type="match status" value="1"/>
</dbReference>
<dbReference type="Pfam" id="PF00027">
    <property type="entry name" value="cNMP_binding"/>
    <property type="match status" value="1"/>
</dbReference>
<accession>A0A4Q7LIK0</accession>
<dbReference type="Proteomes" id="UP000293433">
    <property type="component" value="Unassembled WGS sequence"/>
</dbReference>
<dbReference type="PANTHER" id="PTHR24567">
    <property type="entry name" value="CRP FAMILY TRANSCRIPTIONAL REGULATORY PROTEIN"/>
    <property type="match status" value="1"/>
</dbReference>
<dbReference type="InterPro" id="IPR018490">
    <property type="entry name" value="cNMP-bd_dom_sf"/>
</dbReference>
<keyword evidence="3" id="KW-0804">Transcription</keyword>
<dbReference type="InterPro" id="IPR036390">
    <property type="entry name" value="WH_DNA-bd_sf"/>
</dbReference>
<dbReference type="Gene3D" id="1.10.10.10">
    <property type="entry name" value="Winged helix-like DNA-binding domain superfamily/Winged helix DNA-binding domain"/>
    <property type="match status" value="1"/>
</dbReference>
<gene>
    <name evidence="6" type="ORF">EV685_2956</name>
</gene>
<evidence type="ECO:0000259" key="5">
    <source>
        <dbReference type="PROSITE" id="PS51063"/>
    </source>
</evidence>
<protein>
    <submittedName>
        <fullName evidence="6">CRP/FNR family transcriptional regulator</fullName>
    </submittedName>
</protein>
<dbReference type="PANTHER" id="PTHR24567:SF74">
    <property type="entry name" value="HTH-TYPE TRANSCRIPTIONAL REGULATOR ARCR"/>
    <property type="match status" value="1"/>
</dbReference>
<name>A0A4Q7LIK0_9BURK</name>
<comment type="caution">
    <text evidence="6">The sequence shown here is derived from an EMBL/GenBank/DDBJ whole genome shotgun (WGS) entry which is preliminary data.</text>
</comment>
<dbReference type="PROSITE" id="PS51063">
    <property type="entry name" value="HTH_CRP_2"/>
    <property type="match status" value="1"/>
</dbReference>
<dbReference type="InterPro" id="IPR050397">
    <property type="entry name" value="Env_Response_Regulators"/>
</dbReference>
<dbReference type="InterPro" id="IPR036388">
    <property type="entry name" value="WH-like_DNA-bd_sf"/>
</dbReference>
<keyword evidence="7" id="KW-1185">Reference proteome</keyword>
<reference evidence="6 7" key="1">
    <citation type="submission" date="2019-02" db="EMBL/GenBank/DDBJ databases">
        <title>Genomic Encyclopedia of Type Strains, Phase IV (KMG-IV): sequencing the most valuable type-strain genomes for metagenomic binning, comparative biology and taxonomic classification.</title>
        <authorList>
            <person name="Goeker M."/>
        </authorList>
    </citation>
    <scope>NUCLEOTIDE SEQUENCE [LARGE SCALE GENOMIC DNA]</scope>
    <source>
        <strain evidence="6 7">DSM 10617</strain>
    </source>
</reference>
<dbReference type="InterPro" id="IPR000595">
    <property type="entry name" value="cNMP-bd_dom"/>
</dbReference>
<sequence>MNPEAVPIDPLDALAALYPEFIAAAPPTWRTDLGPGAGPIEVPAGTVLFDEGSPCRGFPLVLDGAVRVARGAPHGRAIELYRVSPGEICIVSSACLFGETPLTAHGITLAPTRLLLLSPPLFMAWSAHEPFRRHVFGQFAGRMSDLILLAEAVAFQRLDQRLAGTLLGRGTTLHVTHQQLADELGTVREMVTRLLKRFEQSGWVTLGRERVVIVDAAALRQMAAAR</sequence>
<feature type="domain" description="HTH crp-type" evidence="5">
    <location>
        <begin position="156"/>
        <end position="217"/>
    </location>
</feature>
<keyword evidence="1" id="KW-0805">Transcription regulation</keyword>
<evidence type="ECO:0000259" key="4">
    <source>
        <dbReference type="PROSITE" id="PS50042"/>
    </source>
</evidence>
<dbReference type="EMBL" id="SGWV01000010">
    <property type="protein sequence ID" value="RZS53328.1"/>
    <property type="molecule type" value="Genomic_DNA"/>
</dbReference>
<dbReference type="SMART" id="SM00419">
    <property type="entry name" value="HTH_CRP"/>
    <property type="match status" value="1"/>
</dbReference>
<dbReference type="PROSITE" id="PS50042">
    <property type="entry name" value="CNMP_BINDING_3"/>
    <property type="match status" value="1"/>
</dbReference>
<evidence type="ECO:0000256" key="1">
    <source>
        <dbReference type="ARBA" id="ARBA00023015"/>
    </source>
</evidence>
<evidence type="ECO:0000256" key="2">
    <source>
        <dbReference type="ARBA" id="ARBA00023125"/>
    </source>
</evidence>
<dbReference type="Pfam" id="PF13545">
    <property type="entry name" value="HTH_Crp_2"/>
    <property type="match status" value="1"/>
</dbReference>